<keyword evidence="3 6" id="KW-1133">Transmembrane helix</keyword>
<organism evidence="8 9">
    <name type="scientific">Neoarthrinium moseri</name>
    <dbReference type="NCBI Taxonomy" id="1658444"/>
    <lineage>
        <taxon>Eukaryota</taxon>
        <taxon>Fungi</taxon>
        <taxon>Dikarya</taxon>
        <taxon>Ascomycota</taxon>
        <taxon>Pezizomycotina</taxon>
        <taxon>Sordariomycetes</taxon>
        <taxon>Xylariomycetidae</taxon>
        <taxon>Amphisphaeriales</taxon>
        <taxon>Apiosporaceae</taxon>
        <taxon>Neoarthrinium</taxon>
    </lineage>
</organism>
<evidence type="ECO:0000256" key="6">
    <source>
        <dbReference type="SAM" id="Phobius"/>
    </source>
</evidence>
<comment type="similarity">
    <text evidence="5">Belongs to the SAT4 family.</text>
</comment>
<evidence type="ECO:0000256" key="3">
    <source>
        <dbReference type="ARBA" id="ARBA00022989"/>
    </source>
</evidence>
<feature type="domain" description="Rhodopsin" evidence="7">
    <location>
        <begin position="7"/>
        <end position="171"/>
    </location>
</feature>
<dbReference type="Proteomes" id="UP000829685">
    <property type="component" value="Unassembled WGS sequence"/>
</dbReference>
<accession>A0A9P9WEC4</accession>
<dbReference type="GO" id="GO:0016020">
    <property type="term" value="C:membrane"/>
    <property type="evidence" value="ECO:0007669"/>
    <property type="project" value="UniProtKB-SubCell"/>
</dbReference>
<evidence type="ECO:0000259" key="7">
    <source>
        <dbReference type="Pfam" id="PF20684"/>
    </source>
</evidence>
<feature type="transmembrane region" description="Helical" evidence="6">
    <location>
        <begin position="6"/>
        <end position="24"/>
    </location>
</feature>
<keyword evidence="4 6" id="KW-0472">Membrane</keyword>
<dbReference type="EMBL" id="JAFIMR010000034">
    <property type="protein sequence ID" value="KAI1859403.1"/>
    <property type="molecule type" value="Genomic_DNA"/>
</dbReference>
<dbReference type="Pfam" id="PF20684">
    <property type="entry name" value="Fung_rhodopsin"/>
    <property type="match status" value="1"/>
</dbReference>
<sequence length="202" mass="22787">MIWLGGLVVQFPLTTVKIALLLFCKRVFQTPVFKKCAWTAIGVVSIWGVLFFLLVLVQIEAISLSDMFKSKLRFDSTAMGIAQVGTSIALDFVVLCFPLPVISRLQMGRNRKWAVALIFWLGIFCVLAAIVRLVLLEKSLGKVDVDFKLVYLQDEIFIFKVIEPNASIIAALSLTNPSSIFMHLIKQSYIHETNRQSFDIEK</sequence>
<evidence type="ECO:0000313" key="9">
    <source>
        <dbReference type="Proteomes" id="UP000829685"/>
    </source>
</evidence>
<proteinExistence type="inferred from homology"/>
<evidence type="ECO:0000256" key="4">
    <source>
        <dbReference type="ARBA" id="ARBA00023136"/>
    </source>
</evidence>
<evidence type="ECO:0000256" key="5">
    <source>
        <dbReference type="ARBA" id="ARBA00038359"/>
    </source>
</evidence>
<dbReference type="InterPro" id="IPR049326">
    <property type="entry name" value="Rhodopsin_dom_fungi"/>
</dbReference>
<gene>
    <name evidence="8" type="ORF">JX265_010406</name>
</gene>
<name>A0A9P9WEC4_9PEZI</name>
<dbReference type="PANTHER" id="PTHR33048">
    <property type="entry name" value="PTH11-LIKE INTEGRAL MEMBRANE PROTEIN (AFU_ORTHOLOGUE AFUA_5G11245)"/>
    <property type="match status" value="1"/>
</dbReference>
<evidence type="ECO:0000256" key="2">
    <source>
        <dbReference type="ARBA" id="ARBA00022692"/>
    </source>
</evidence>
<keyword evidence="9" id="KW-1185">Reference proteome</keyword>
<dbReference type="AlphaFoldDB" id="A0A9P9WEC4"/>
<dbReference type="PANTHER" id="PTHR33048:SF18">
    <property type="entry name" value="INTEGRAL MEMBRANE PROTEIN"/>
    <property type="match status" value="1"/>
</dbReference>
<protein>
    <recommendedName>
        <fullName evidence="7">Rhodopsin domain-containing protein</fullName>
    </recommendedName>
</protein>
<feature type="transmembrane region" description="Helical" evidence="6">
    <location>
        <begin position="113"/>
        <end position="136"/>
    </location>
</feature>
<evidence type="ECO:0000313" key="8">
    <source>
        <dbReference type="EMBL" id="KAI1859403.1"/>
    </source>
</evidence>
<comment type="caution">
    <text evidence="8">The sequence shown here is derived from an EMBL/GenBank/DDBJ whole genome shotgun (WGS) entry which is preliminary data.</text>
</comment>
<keyword evidence="2 6" id="KW-0812">Transmembrane</keyword>
<feature type="transmembrane region" description="Helical" evidence="6">
    <location>
        <begin position="36"/>
        <end position="59"/>
    </location>
</feature>
<reference evidence="8" key="1">
    <citation type="submission" date="2021-03" db="EMBL/GenBank/DDBJ databases">
        <title>Revisited historic fungal species revealed as producer of novel bioactive compounds through whole genome sequencing and comparative genomics.</title>
        <authorList>
            <person name="Vignolle G.A."/>
            <person name="Hochenegger N."/>
            <person name="Mach R.L."/>
            <person name="Mach-Aigner A.R."/>
            <person name="Javad Rahimi M."/>
            <person name="Salim K.A."/>
            <person name="Chan C.M."/>
            <person name="Lim L.B.L."/>
            <person name="Cai F."/>
            <person name="Druzhinina I.S."/>
            <person name="U'Ren J.M."/>
            <person name="Derntl C."/>
        </authorList>
    </citation>
    <scope>NUCLEOTIDE SEQUENCE</scope>
    <source>
        <strain evidence="8">TUCIM 5799</strain>
    </source>
</reference>
<dbReference type="InterPro" id="IPR052337">
    <property type="entry name" value="SAT4-like"/>
</dbReference>
<feature type="transmembrane region" description="Helical" evidence="6">
    <location>
        <begin position="79"/>
        <end position="101"/>
    </location>
</feature>
<evidence type="ECO:0000256" key="1">
    <source>
        <dbReference type="ARBA" id="ARBA00004141"/>
    </source>
</evidence>
<comment type="subcellular location">
    <subcellularLocation>
        <location evidence="1">Membrane</location>
        <topology evidence="1">Multi-pass membrane protein</topology>
    </subcellularLocation>
</comment>